<name>A0AAE0D9W5_COLKA</name>
<proteinExistence type="predicted"/>
<evidence type="ECO:0000313" key="2">
    <source>
        <dbReference type="EMBL" id="KAK2771575.1"/>
    </source>
</evidence>
<gene>
    <name evidence="2" type="ORF">CKAH01_04150</name>
</gene>
<keyword evidence="3" id="KW-1185">Reference proteome</keyword>
<accession>A0AAE0D9W5</accession>
<dbReference type="AlphaFoldDB" id="A0AAE0D9W5"/>
<dbReference type="Proteomes" id="UP001281614">
    <property type="component" value="Unassembled WGS sequence"/>
</dbReference>
<protein>
    <submittedName>
        <fullName evidence="2">Uncharacterized protein</fullName>
    </submittedName>
</protein>
<reference evidence="2" key="1">
    <citation type="submission" date="2023-02" db="EMBL/GenBank/DDBJ databases">
        <title>Colletotrichum kahawae CIFC_Que2 genome sequencing and assembly.</title>
        <authorList>
            <person name="Baroncelli R."/>
        </authorList>
    </citation>
    <scope>NUCLEOTIDE SEQUENCE</scope>
    <source>
        <strain evidence="2">CIFC_Que2</strain>
    </source>
</reference>
<evidence type="ECO:0000256" key="1">
    <source>
        <dbReference type="SAM" id="MobiDB-lite"/>
    </source>
</evidence>
<feature type="region of interest" description="Disordered" evidence="1">
    <location>
        <begin position="107"/>
        <end position="142"/>
    </location>
</feature>
<dbReference type="EMBL" id="VYYT01000079">
    <property type="protein sequence ID" value="KAK2771575.1"/>
    <property type="molecule type" value="Genomic_DNA"/>
</dbReference>
<evidence type="ECO:0000313" key="3">
    <source>
        <dbReference type="Proteomes" id="UP001281614"/>
    </source>
</evidence>
<comment type="caution">
    <text evidence="2">The sequence shown here is derived from an EMBL/GenBank/DDBJ whole genome shotgun (WGS) entry which is preliminary data.</text>
</comment>
<organism evidence="2 3">
    <name type="scientific">Colletotrichum kahawae</name>
    <name type="common">Coffee berry disease fungus</name>
    <dbReference type="NCBI Taxonomy" id="34407"/>
    <lineage>
        <taxon>Eukaryota</taxon>
        <taxon>Fungi</taxon>
        <taxon>Dikarya</taxon>
        <taxon>Ascomycota</taxon>
        <taxon>Pezizomycotina</taxon>
        <taxon>Sordariomycetes</taxon>
        <taxon>Hypocreomycetidae</taxon>
        <taxon>Glomerellales</taxon>
        <taxon>Glomerellaceae</taxon>
        <taxon>Colletotrichum</taxon>
        <taxon>Colletotrichum gloeosporioides species complex</taxon>
    </lineage>
</organism>
<sequence length="142" mass="16135">MLSFHTGPRPPEKKLVWILRTGGPSSKIYPEKLHQDGKLIWWDGGYDRARLQQLQKRNEVFIKSLQRKRGSALLEDKHNQQYLLANGGKEMLSREIIGVLQVALDGNDQPLGQGQDREPWSGRQEATGSHRKPKRAASNMAL</sequence>